<evidence type="ECO:0000313" key="2">
    <source>
        <dbReference type="Proteomes" id="UP000218505"/>
    </source>
</evidence>
<dbReference type="Proteomes" id="UP000218505">
    <property type="component" value="Chromosome"/>
</dbReference>
<proteinExistence type="predicted"/>
<name>A0A290Z8G9_9PSEU</name>
<dbReference type="EMBL" id="CP023445">
    <property type="protein sequence ID" value="ATE55308.1"/>
    <property type="molecule type" value="Genomic_DNA"/>
</dbReference>
<keyword evidence="2" id="KW-1185">Reference proteome</keyword>
<dbReference type="AlphaFoldDB" id="A0A290Z8G9"/>
<organism evidence="1 2">
    <name type="scientific">Actinosynnema pretiosum</name>
    <dbReference type="NCBI Taxonomy" id="42197"/>
    <lineage>
        <taxon>Bacteria</taxon>
        <taxon>Bacillati</taxon>
        <taxon>Actinomycetota</taxon>
        <taxon>Actinomycetes</taxon>
        <taxon>Pseudonocardiales</taxon>
        <taxon>Pseudonocardiaceae</taxon>
        <taxon>Actinosynnema</taxon>
    </lineage>
</organism>
<accession>A0A290Z8G9</accession>
<protein>
    <submittedName>
        <fullName evidence="1">Uncharacterized protein</fullName>
    </submittedName>
</protein>
<gene>
    <name evidence="1" type="ORF">CNX65_20145</name>
</gene>
<dbReference type="RefSeq" id="WP_096495143.1">
    <property type="nucleotide sequence ID" value="NZ_CP023445.1"/>
</dbReference>
<sequence length="392" mass="44310">MGDIDFFADLLTTGTLLGVDHTSSFDEVRDRLGPEWLPQDDVPGPTHCRQDELATFCWTRLYVPRHVGEWRFSWFGALPRLLPRLTRVDRVITERYGPFRRALLHERELRAAVAARGFAVEELPLEANGHRVLWAPATGMVALVEPDSYPPSWELARRPPSPYPPGAVLCVTHDREGADYGVLQKARPREHEFHELAHRVHRMGEVEPDWVREQSAGQDLRDWWRVLRRRVGGVAGDRMSTSVLRLDRAVFELGVVPPDEVAVTRALWAAEAPWTGGQVPDGVPPEAILADWLAAVPPLEAVRALCDRRLDEPRTRQARVLRDQLHVLADLLPMLDRRSVALLRPWLELRPRLLSGRDVSAAPPGPVVGLETLRAEPEQRRSLIGRLRGASR</sequence>
<reference evidence="1" key="1">
    <citation type="submission" date="2017-09" db="EMBL/GenBank/DDBJ databases">
        <title>Complete Genome Sequence of ansamitocin-producing Bacterium Actinosynnema pretiosum X47.</title>
        <authorList>
            <person name="Cao G."/>
            <person name="Zong G."/>
            <person name="Zhong C."/>
            <person name="Fu J."/>
        </authorList>
    </citation>
    <scope>NUCLEOTIDE SEQUENCE [LARGE SCALE GENOMIC DNA]</scope>
    <source>
        <strain evidence="1">X47</strain>
    </source>
</reference>
<evidence type="ECO:0000313" key="1">
    <source>
        <dbReference type="EMBL" id="ATE55308.1"/>
    </source>
</evidence>
<dbReference type="KEGG" id="apre:CNX65_20145"/>